<reference evidence="3 4" key="1">
    <citation type="submission" date="2020-09" db="EMBL/GenBank/DDBJ databases">
        <title>Echinicola sp. CAU 1574 isolated from sand of Sido Beach.</title>
        <authorList>
            <person name="Kim W."/>
        </authorList>
    </citation>
    <scope>NUCLEOTIDE SEQUENCE [LARGE SCALE GENOMIC DNA]</scope>
    <source>
        <strain evidence="3 4">CAU 1574</strain>
    </source>
</reference>
<sequence>MKILVATDLSDNAFNALEFASYLANTPQSSLTLLFAYTPVYDFAAQTAEYVVNLENQATKVLKSYQKSLIKKGVSTNFIIKQENAISAICNSAEKEAYDLIVLGSQGEGGITQNLLGSTTTEVIRLSNIPTLSIPKHATFKNVSSISLAMELNRSDIIFLGQLITLTRDYRLPYRIIHIKKDREEIHRLTFSELSNYLDDHFPKLSFSFHEIEAKEVNQGLREFTETYPNTLLSMFSKHFSFFDRLLSKSHCAQMAIHSSVPLLVLKSKK</sequence>
<evidence type="ECO:0000259" key="2">
    <source>
        <dbReference type="Pfam" id="PF00582"/>
    </source>
</evidence>
<dbReference type="Gene3D" id="3.40.50.12370">
    <property type="match status" value="1"/>
</dbReference>
<evidence type="ECO:0000313" key="4">
    <source>
        <dbReference type="Proteomes" id="UP000647133"/>
    </source>
</evidence>
<dbReference type="PRINTS" id="PR01438">
    <property type="entry name" value="UNVRSLSTRESS"/>
</dbReference>
<dbReference type="SUPFAM" id="SSF52402">
    <property type="entry name" value="Adenine nucleotide alpha hydrolases-like"/>
    <property type="match status" value="2"/>
</dbReference>
<gene>
    <name evidence="3" type="ORF">IFO69_02675</name>
</gene>
<dbReference type="InterPro" id="IPR006015">
    <property type="entry name" value="Universal_stress_UspA"/>
</dbReference>
<name>A0ABR9AGL9_9BACT</name>
<dbReference type="InterPro" id="IPR006016">
    <property type="entry name" value="UspA"/>
</dbReference>
<keyword evidence="4" id="KW-1185">Reference proteome</keyword>
<comment type="similarity">
    <text evidence="1">Belongs to the universal stress protein A family.</text>
</comment>
<comment type="caution">
    <text evidence="3">The sequence shown here is derived from an EMBL/GenBank/DDBJ whole genome shotgun (WGS) entry which is preliminary data.</text>
</comment>
<dbReference type="PANTHER" id="PTHR46268">
    <property type="entry name" value="STRESS RESPONSE PROTEIN NHAX"/>
    <property type="match status" value="1"/>
</dbReference>
<dbReference type="EMBL" id="JACYTQ010000001">
    <property type="protein sequence ID" value="MBD8487644.1"/>
    <property type="molecule type" value="Genomic_DNA"/>
</dbReference>
<feature type="domain" description="UspA" evidence="2">
    <location>
        <begin position="2"/>
        <end position="133"/>
    </location>
</feature>
<dbReference type="CDD" id="cd00293">
    <property type="entry name" value="USP-like"/>
    <property type="match status" value="1"/>
</dbReference>
<evidence type="ECO:0000256" key="1">
    <source>
        <dbReference type="ARBA" id="ARBA00008791"/>
    </source>
</evidence>
<dbReference type="Proteomes" id="UP000647133">
    <property type="component" value="Unassembled WGS sequence"/>
</dbReference>
<dbReference type="PANTHER" id="PTHR46268:SF6">
    <property type="entry name" value="UNIVERSAL STRESS PROTEIN UP12"/>
    <property type="match status" value="1"/>
</dbReference>
<dbReference type="RefSeq" id="WP_192007903.1">
    <property type="nucleotide sequence ID" value="NZ_JACYTQ010000001.1"/>
</dbReference>
<organism evidence="3 4">
    <name type="scientific">Echinicola arenosa</name>
    <dbReference type="NCBI Taxonomy" id="2774144"/>
    <lineage>
        <taxon>Bacteria</taxon>
        <taxon>Pseudomonadati</taxon>
        <taxon>Bacteroidota</taxon>
        <taxon>Cytophagia</taxon>
        <taxon>Cytophagales</taxon>
        <taxon>Cyclobacteriaceae</taxon>
        <taxon>Echinicola</taxon>
    </lineage>
</organism>
<dbReference type="Pfam" id="PF00582">
    <property type="entry name" value="Usp"/>
    <property type="match status" value="1"/>
</dbReference>
<evidence type="ECO:0000313" key="3">
    <source>
        <dbReference type="EMBL" id="MBD8487644.1"/>
    </source>
</evidence>
<accession>A0ABR9AGL9</accession>
<protein>
    <submittedName>
        <fullName evidence="3">Universal stress protein</fullName>
    </submittedName>
</protein>
<proteinExistence type="inferred from homology"/>